<feature type="coiled-coil region" evidence="1">
    <location>
        <begin position="34"/>
        <end position="98"/>
    </location>
</feature>
<name>A0AAW0N8N1_9GOBI</name>
<evidence type="ECO:0000313" key="4">
    <source>
        <dbReference type="Proteomes" id="UP001460270"/>
    </source>
</evidence>
<feature type="compositionally biased region" description="Basic and acidic residues" evidence="2">
    <location>
        <begin position="276"/>
        <end position="285"/>
    </location>
</feature>
<dbReference type="EMBL" id="JBBPFD010000019">
    <property type="protein sequence ID" value="KAK7886580.1"/>
    <property type="molecule type" value="Genomic_DNA"/>
</dbReference>
<gene>
    <name evidence="3" type="ORF">WMY93_026201</name>
</gene>
<proteinExistence type="predicted"/>
<evidence type="ECO:0000256" key="2">
    <source>
        <dbReference type="SAM" id="MobiDB-lite"/>
    </source>
</evidence>
<sequence>MQLRADEAAVVEKAVRLAIESVMNVLCAVNSSRTNELQRLVSDREQEVRRLEERVREAEGEVRLLRRCWSRVPEQRSAEQAERSAEEVEQQRECEVRVSLSLMTGPPSQDPPDGLDLDHPGSSKDQSVSAPVPQTCPAERHVQQQPSQSVPPAHEPNCPSESHLPQDPDCPADGAVPSESHCPMNKPLKQEPLFPSPVQIKQEPFCPDYAHVPQEDVPAMFLQRDLSDEVSHRVQDILGHCELWQSVSPESEGVPVPVSVPHALPGPSRNRKLAVSRRDQSEEAMRRRRASWRAASRRYYARKMARLQTHASSSSGLGPCCLPLSTPPARALTHR</sequence>
<feature type="region of interest" description="Disordered" evidence="2">
    <location>
        <begin position="102"/>
        <end position="190"/>
    </location>
</feature>
<evidence type="ECO:0000256" key="1">
    <source>
        <dbReference type="SAM" id="Coils"/>
    </source>
</evidence>
<keyword evidence="1" id="KW-0175">Coiled coil</keyword>
<accession>A0AAW0N8N1</accession>
<dbReference type="Proteomes" id="UP001460270">
    <property type="component" value="Unassembled WGS sequence"/>
</dbReference>
<feature type="region of interest" description="Disordered" evidence="2">
    <location>
        <begin position="259"/>
        <end position="288"/>
    </location>
</feature>
<protein>
    <submittedName>
        <fullName evidence="3">Uncharacterized protein</fullName>
    </submittedName>
</protein>
<feature type="compositionally biased region" description="Low complexity" evidence="2">
    <location>
        <begin position="143"/>
        <end position="152"/>
    </location>
</feature>
<evidence type="ECO:0000313" key="3">
    <source>
        <dbReference type="EMBL" id="KAK7886580.1"/>
    </source>
</evidence>
<reference evidence="4" key="1">
    <citation type="submission" date="2024-04" db="EMBL/GenBank/DDBJ databases">
        <title>Salinicola lusitanus LLJ914,a marine bacterium isolated from the Okinawa Trough.</title>
        <authorList>
            <person name="Li J."/>
        </authorList>
    </citation>
    <scope>NUCLEOTIDE SEQUENCE [LARGE SCALE GENOMIC DNA]</scope>
</reference>
<organism evidence="3 4">
    <name type="scientific">Mugilogobius chulae</name>
    <name type="common">yellowstripe goby</name>
    <dbReference type="NCBI Taxonomy" id="88201"/>
    <lineage>
        <taxon>Eukaryota</taxon>
        <taxon>Metazoa</taxon>
        <taxon>Chordata</taxon>
        <taxon>Craniata</taxon>
        <taxon>Vertebrata</taxon>
        <taxon>Euteleostomi</taxon>
        <taxon>Actinopterygii</taxon>
        <taxon>Neopterygii</taxon>
        <taxon>Teleostei</taxon>
        <taxon>Neoteleostei</taxon>
        <taxon>Acanthomorphata</taxon>
        <taxon>Gobiaria</taxon>
        <taxon>Gobiiformes</taxon>
        <taxon>Gobioidei</taxon>
        <taxon>Gobiidae</taxon>
        <taxon>Gobionellinae</taxon>
        <taxon>Mugilogobius</taxon>
    </lineage>
</organism>
<keyword evidence="4" id="KW-1185">Reference proteome</keyword>
<comment type="caution">
    <text evidence="3">The sequence shown here is derived from an EMBL/GenBank/DDBJ whole genome shotgun (WGS) entry which is preliminary data.</text>
</comment>
<dbReference type="AlphaFoldDB" id="A0AAW0N8N1"/>
<feature type="region of interest" description="Disordered" evidence="2">
    <location>
        <begin position="311"/>
        <end position="335"/>
    </location>
</feature>